<dbReference type="AlphaFoldDB" id="A0A8K0H0Y5"/>
<evidence type="ECO:0000313" key="3">
    <source>
        <dbReference type="Proteomes" id="UP000796880"/>
    </source>
</evidence>
<sequence length="301" mass="33666">MCERRPVPRRESSWGMQDIDHRQLYAHHYNDQAEDVVQACFEGNPFKTVAVPFKLFWQCMRFEPGVSFPFESSSIYLLYMAHLRISVKMFLRWNSKMLKDGGADITVATSCLSLVIWLFPRNPLAYTLMQTFMDKECPADTYRNISGSTRQLCRHCPADELPSHAIYICSVSYFAFSSILFPESGHRNLDMRNEVLYNFSPILDLEIVLSLQILKLTGLSLSLRGSWGSDAVAPGGVEEGAFGLDGGRDGSLAVSLIGAVSALGLFHSSLGGDGERQLLSHIHLILKWQQCQQCLTPGSTT</sequence>
<keyword evidence="3" id="KW-1185">Reference proteome</keyword>
<protein>
    <recommendedName>
        <fullName evidence="1">DUF8003 domain-containing protein</fullName>
    </recommendedName>
</protein>
<dbReference type="PANTHER" id="PTHR36706">
    <property type="entry name" value="UNNAMED PRODUCT"/>
    <property type="match status" value="1"/>
</dbReference>
<comment type="caution">
    <text evidence="2">The sequence shown here is derived from an EMBL/GenBank/DDBJ whole genome shotgun (WGS) entry which is preliminary data.</text>
</comment>
<dbReference type="Proteomes" id="UP000796880">
    <property type="component" value="Unassembled WGS sequence"/>
</dbReference>
<evidence type="ECO:0000259" key="1">
    <source>
        <dbReference type="Pfam" id="PF26010"/>
    </source>
</evidence>
<gene>
    <name evidence="2" type="ORF">FNV43_RR13357</name>
</gene>
<name>A0A8K0H0Y5_9ROSA</name>
<evidence type="ECO:0000313" key="2">
    <source>
        <dbReference type="EMBL" id="KAF3443667.1"/>
    </source>
</evidence>
<organism evidence="2 3">
    <name type="scientific">Rhamnella rubrinervis</name>
    <dbReference type="NCBI Taxonomy" id="2594499"/>
    <lineage>
        <taxon>Eukaryota</taxon>
        <taxon>Viridiplantae</taxon>
        <taxon>Streptophyta</taxon>
        <taxon>Embryophyta</taxon>
        <taxon>Tracheophyta</taxon>
        <taxon>Spermatophyta</taxon>
        <taxon>Magnoliopsida</taxon>
        <taxon>eudicotyledons</taxon>
        <taxon>Gunneridae</taxon>
        <taxon>Pentapetalae</taxon>
        <taxon>rosids</taxon>
        <taxon>fabids</taxon>
        <taxon>Rosales</taxon>
        <taxon>Rhamnaceae</taxon>
        <taxon>rhamnoid group</taxon>
        <taxon>Rhamneae</taxon>
        <taxon>Rhamnella</taxon>
    </lineage>
</organism>
<feature type="domain" description="DUF8003" evidence="1">
    <location>
        <begin position="134"/>
        <end position="169"/>
    </location>
</feature>
<dbReference type="InterPro" id="IPR058316">
    <property type="entry name" value="DUF8003"/>
</dbReference>
<dbReference type="Pfam" id="PF26010">
    <property type="entry name" value="DUF8003"/>
    <property type="match status" value="1"/>
</dbReference>
<reference evidence="2" key="1">
    <citation type="submission" date="2020-03" db="EMBL/GenBank/DDBJ databases">
        <title>A high-quality chromosome-level genome assembly of a woody plant with both climbing and erect habits, Rhamnella rubrinervis.</title>
        <authorList>
            <person name="Lu Z."/>
            <person name="Yang Y."/>
            <person name="Zhu X."/>
            <person name="Sun Y."/>
        </authorList>
    </citation>
    <scope>NUCLEOTIDE SEQUENCE</scope>
    <source>
        <strain evidence="2">BYM</strain>
        <tissue evidence="2">Leaf</tissue>
    </source>
</reference>
<accession>A0A8K0H0Y5</accession>
<proteinExistence type="predicted"/>
<dbReference type="OrthoDB" id="5516192at2759"/>
<dbReference type="EMBL" id="VOIH02000006">
    <property type="protein sequence ID" value="KAF3443667.1"/>
    <property type="molecule type" value="Genomic_DNA"/>
</dbReference>